<evidence type="ECO:0000313" key="3">
    <source>
        <dbReference type="Proteomes" id="UP001341840"/>
    </source>
</evidence>
<name>A0ABU6Z5I3_9FABA</name>
<evidence type="ECO:0000256" key="1">
    <source>
        <dbReference type="SAM" id="MobiDB-lite"/>
    </source>
</evidence>
<protein>
    <submittedName>
        <fullName evidence="2">Uncharacterized protein</fullName>
    </submittedName>
</protein>
<sequence length="380" mass="41677">MENPWGMGNPRRMGTGTKIPRDGEWSRDGERFWERGRGAGRHPPPRPAPLTPLVCCFKCFEEVIKETQLRLCSDPTEGALHDNGKGINLSREYLENEPIISNQSLPTGFEDFVQAKEVPNIHKGGKQIDVQKEEEIEEVEDDVEKSFTGGDDENESIEEGKNTLQLCEKCDIIFNEEEDMVLATLRKKKKKSRKMSQQEGADTPRRFETFSKTNHSAKIVIPNHFAGVTTKEVIGDDSMAQWIRRWSTEPEILGSIPSGKLSSVTHMYLCPPPPIAMVPSNVEGLAHYVLPNSDSLHAGGSDGLQLMARCVSTTATSADRHPFGTVVGGANLCSVVFSGKGGSVATIVVVSEGGVPFTDAHPCSPLFSVGYDFWSTVIAC</sequence>
<keyword evidence="3" id="KW-1185">Reference proteome</keyword>
<dbReference type="EMBL" id="JASCZI010271904">
    <property type="protein sequence ID" value="MED6217236.1"/>
    <property type="molecule type" value="Genomic_DNA"/>
</dbReference>
<feature type="region of interest" description="Disordered" evidence="1">
    <location>
        <begin position="1"/>
        <end position="27"/>
    </location>
</feature>
<accession>A0ABU6Z5I3</accession>
<reference evidence="2 3" key="1">
    <citation type="journal article" date="2023" name="Plants (Basel)">
        <title>Bridging the Gap: Combining Genomics and Transcriptomics Approaches to Understand Stylosanthes scabra, an Orphan Legume from the Brazilian Caatinga.</title>
        <authorList>
            <person name="Ferreira-Neto J.R.C."/>
            <person name="da Silva M.D."/>
            <person name="Binneck E."/>
            <person name="de Melo N.F."/>
            <person name="da Silva R.H."/>
            <person name="de Melo A.L.T.M."/>
            <person name="Pandolfi V."/>
            <person name="Bustamante F.O."/>
            <person name="Brasileiro-Vidal A.C."/>
            <person name="Benko-Iseppon A.M."/>
        </authorList>
    </citation>
    <scope>NUCLEOTIDE SEQUENCE [LARGE SCALE GENOMIC DNA]</scope>
    <source>
        <tissue evidence="2">Leaves</tissue>
    </source>
</reference>
<evidence type="ECO:0000313" key="2">
    <source>
        <dbReference type="EMBL" id="MED6217236.1"/>
    </source>
</evidence>
<organism evidence="2 3">
    <name type="scientific">Stylosanthes scabra</name>
    <dbReference type="NCBI Taxonomy" id="79078"/>
    <lineage>
        <taxon>Eukaryota</taxon>
        <taxon>Viridiplantae</taxon>
        <taxon>Streptophyta</taxon>
        <taxon>Embryophyta</taxon>
        <taxon>Tracheophyta</taxon>
        <taxon>Spermatophyta</taxon>
        <taxon>Magnoliopsida</taxon>
        <taxon>eudicotyledons</taxon>
        <taxon>Gunneridae</taxon>
        <taxon>Pentapetalae</taxon>
        <taxon>rosids</taxon>
        <taxon>fabids</taxon>
        <taxon>Fabales</taxon>
        <taxon>Fabaceae</taxon>
        <taxon>Papilionoideae</taxon>
        <taxon>50 kb inversion clade</taxon>
        <taxon>dalbergioids sensu lato</taxon>
        <taxon>Dalbergieae</taxon>
        <taxon>Pterocarpus clade</taxon>
        <taxon>Stylosanthes</taxon>
    </lineage>
</organism>
<gene>
    <name evidence="2" type="ORF">PIB30_015798</name>
</gene>
<proteinExistence type="predicted"/>
<comment type="caution">
    <text evidence="2">The sequence shown here is derived from an EMBL/GenBank/DDBJ whole genome shotgun (WGS) entry which is preliminary data.</text>
</comment>
<dbReference type="Proteomes" id="UP001341840">
    <property type="component" value="Unassembled WGS sequence"/>
</dbReference>
<feature type="region of interest" description="Disordered" evidence="1">
    <location>
        <begin position="137"/>
        <end position="156"/>
    </location>
</feature>